<dbReference type="Pfam" id="PF08281">
    <property type="entry name" value="Sigma70_r4_2"/>
    <property type="match status" value="1"/>
</dbReference>
<evidence type="ECO:0000259" key="6">
    <source>
        <dbReference type="Pfam" id="PF08281"/>
    </source>
</evidence>
<dbReference type="RefSeq" id="WP_209478861.1">
    <property type="nucleotide sequence ID" value="NZ_JAGGKK010000001.1"/>
</dbReference>
<keyword evidence="4" id="KW-0804">Transcription</keyword>
<evidence type="ECO:0000256" key="1">
    <source>
        <dbReference type="ARBA" id="ARBA00010641"/>
    </source>
</evidence>
<name>A0ABS4H9U4_9BACI</name>
<protein>
    <submittedName>
        <fullName evidence="7">RNA polymerase sigma-70 factor (ECF subfamily)</fullName>
    </submittedName>
</protein>
<comment type="caution">
    <text evidence="7">The sequence shown here is derived from an EMBL/GenBank/DDBJ whole genome shotgun (WGS) entry which is preliminary data.</text>
</comment>
<evidence type="ECO:0000313" key="8">
    <source>
        <dbReference type="Proteomes" id="UP001519328"/>
    </source>
</evidence>
<reference evidence="7 8" key="1">
    <citation type="submission" date="2021-03" db="EMBL/GenBank/DDBJ databases">
        <title>Genomic Encyclopedia of Type Strains, Phase IV (KMG-IV): sequencing the most valuable type-strain genomes for metagenomic binning, comparative biology and taxonomic classification.</title>
        <authorList>
            <person name="Goeker M."/>
        </authorList>
    </citation>
    <scope>NUCLEOTIDE SEQUENCE [LARGE SCALE GENOMIC DNA]</scope>
    <source>
        <strain evidence="7 8">DSM 21085</strain>
    </source>
</reference>
<dbReference type="EMBL" id="JAGGKK010000001">
    <property type="protein sequence ID" value="MBP1947207.1"/>
    <property type="molecule type" value="Genomic_DNA"/>
</dbReference>
<dbReference type="InterPro" id="IPR013324">
    <property type="entry name" value="RNA_pol_sigma_r3/r4-like"/>
</dbReference>
<dbReference type="NCBIfam" id="TIGR02937">
    <property type="entry name" value="sigma70-ECF"/>
    <property type="match status" value="1"/>
</dbReference>
<dbReference type="SUPFAM" id="SSF88946">
    <property type="entry name" value="Sigma2 domain of RNA polymerase sigma factors"/>
    <property type="match status" value="1"/>
</dbReference>
<dbReference type="InterPro" id="IPR007627">
    <property type="entry name" value="RNA_pol_sigma70_r2"/>
</dbReference>
<feature type="domain" description="RNA polymerase sigma factor 70 region 4 type 2" evidence="6">
    <location>
        <begin position="107"/>
        <end position="159"/>
    </location>
</feature>
<dbReference type="SUPFAM" id="SSF88659">
    <property type="entry name" value="Sigma3 and sigma4 domains of RNA polymerase sigma factors"/>
    <property type="match status" value="1"/>
</dbReference>
<gene>
    <name evidence="7" type="ORF">J2Z82_000130</name>
</gene>
<keyword evidence="8" id="KW-1185">Reference proteome</keyword>
<comment type="similarity">
    <text evidence="1">Belongs to the sigma-70 factor family. ECF subfamily.</text>
</comment>
<evidence type="ECO:0000256" key="3">
    <source>
        <dbReference type="ARBA" id="ARBA00023082"/>
    </source>
</evidence>
<dbReference type="Gene3D" id="1.10.10.10">
    <property type="entry name" value="Winged helix-like DNA-binding domain superfamily/Winged helix DNA-binding domain"/>
    <property type="match status" value="1"/>
</dbReference>
<evidence type="ECO:0000256" key="2">
    <source>
        <dbReference type="ARBA" id="ARBA00023015"/>
    </source>
</evidence>
<feature type="domain" description="RNA polymerase sigma-70 region 2" evidence="5">
    <location>
        <begin position="11"/>
        <end position="76"/>
    </location>
</feature>
<dbReference type="Gene3D" id="1.10.1740.10">
    <property type="match status" value="1"/>
</dbReference>
<dbReference type="InterPro" id="IPR036388">
    <property type="entry name" value="WH-like_DNA-bd_sf"/>
</dbReference>
<sequence>MAEKEVITRWFHEYSDDILNFLIYYTGCVEVDDMVQEVFIKALNRIDTFNELSRPKTWLFSIARNVAIDEIRKWKREKNKIEKVGSYKEQKGTQSPEEIYQLNETNRELYRIIKTLKQSHRDVLILRGIKELNIKETAAVLHWSENKVKVTYHRALKALEKKLGGLPDE</sequence>
<evidence type="ECO:0000259" key="5">
    <source>
        <dbReference type="Pfam" id="PF04542"/>
    </source>
</evidence>
<organism evidence="7 8">
    <name type="scientific">Virgibacillus litoralis</name>
    <dbReference type="NCBI Taxonomy" id="578221"/>
    <lineage>
        <taxon>Bacteria</taxon>
        <taxon>Bacillati</taxon>
        <taxon>Bacillota</taxon>
        <taxon>Bacilli</taxon>
        <taxon>Bacillales</taxon>
        <taxon>Bacillaceae</taxon>
        <taxon>Virgibacillus</taxon>
    </lineage>
</organism>
<evidence type="ECO:0000313" key="7">
    <source>
        <dbReference type="EMBL" id="MBP1947207.1"/>
    </source>
</evidence>
<proteinExistence type="inferred from homology"/>
<dbReference type="InterPro" id="IPR014284">
    <property type="entry name" value="RNA_pol_sigma-70_dom"/>
</dbReference>
<dbReference type="CDD" id="cd06171">
    <property type="entry name" value="Sigma70_r4"/>
    <property type="match status" value="1"/>
</dbReference>
<accession>A0ABS4H9U4</accession>
<dbReference type="InterPro" id="IPR013249">
    <property type="entry name" value="RNA_pol_sigma70_r4_t2"/>
</dbReference>
<keyword evidence="3" id="KW-0731">Sigma factor</keyword>
<dbReference type="InterPro" id="IPR039425">
    <property type="entry name" value="RNA_pol_sigma-70-like"/>
</dbReference>
<dbReference type="PANTHER" id="PTHR43133:SF60">
    <property type="entry name" value="RNA POLYMERASE SIGMA FACTOR SIGV"/>
    <property type="match status" value="1"/>
</dbReference>
<dbReference type="InterPro" id="IPR013325">
    <property type="entry name" value="RNA_pol_sigma_r2"/>
</dbReference>
<dbReference type="Proteomes" id="UP001519328">
    <property type="component" value="Unassembled WGS sequence"/>
</dbReference>
<evidence type="ECO:0000256" key="4">
    <source>
        <dbReference type="ARBA" id="ARBA00023163"/>
    </source>
</evidence>
<dbReference type="Pfam" id="PF04542">
    <property type="entry name" value="Sigma70_r2"/>
    <property type="match status" value="1"/>
</dbReference>
<dbReference type="PANTHER" id="PTHR43133">
    <property type="entry name" value="RNA POLYMERASE ECF-TYPE SIGMA FACTO"/>
    <property type="match status" value="1"/>
</dbReference>
<keyword evidence="2" id="KW-0805">Transcription regulation</keyword>